<feature type="region of interest" description="Disordered" evidence="1">
    <location>
        <begin position="1"/>
        <end position="20"/>
    </location>
</feature>
<evidence type="ECO:0000313" key="2">
    <source>
        <dbReference type="EMBL" id="ADY55185.1"/>
    </source>
</evidence>
<name>F0T1C1_SYNGF</name>
<evidence type="ECO:0000256" key="1">
    <source>
        <dbReference type="SAM" id="MobiDB-lite"/>
    </source>
</evidence>
<sequence>MHECNRSKIKRQEDEDRLAAEPQEGKEFNELIGSHSFACLFYRGQLIAYLS</sequence>
<dbReference type="KEGG" id="sgy:Sgly_0835"/>
<dbReference type="EMBL" id="CP002547">
    <property type="protein sequence ID" value="ADY55185.1"/>
    <property type="molecule type" value="Genomic_DNA"/>
</dbReference>
<reference evidence="3" key="2">
    <citation type="submission" date="2011-02" db="EMBL/GenBank/DDBJ databases">
        <title>The complete genome of Syntrophobotulus glycolicus DSM 8271.</title>
        <authorList>
            <person name="Lucas S."/>
            <person name="Copeland A."/>
            <person name="Lapidus A."/>
            <person name="Bruce D."/>
            <person name="Goodwin L."/>
            <person name="Pitluck S."/>
            <person name="Kyrpides N."/>
            <person name="Mavromatis K."/>
            <person name="Pagani I."/>
            <person name="Ivanova N."/>
            <person name="Mikhailova N."/>
            <person name="Chertkov O."/>
            <person name="Held B."/>
            <person name="Detter J.C."/>
            <person name="Tapia R."/>
            <person name="Han C."/>
            <person name="Land M."/>
            <person name="Hauser L."/>
            <person name="Markowitz V."/>
            <person name="Cheng J.-F."/>
            <person name="Hugenholtz P."/>
            <person name="Woyke T."/>
            <person name="Wu D."/>
            <person name="Spring S."/>
            <person name="Schroeder M."/>
            <person name="Brambilla E."/>
            <person name="Klenk H.-P."/>
            <person name="Eisen J.A."/>
        </authorList>
    </citation>
    <scope>NUCLEOTIDE SEQUENCE [LARGE SCALE GENOMIC DNA]</scope>
    <source>
        <strain evidence="3">DSM 8271 / FlGlyR</strain>
    </source>
</reference>
<accession>F0T1C1</accession>
<keyword evidence="3" id="KW-1185">Reference proteome</keyword>
<gene>
    <name evidence="2" type="ordered locus">Sgly_0835</name>
</gene>
<protein>
    <submittedName>
        <fullName evidence="2">Uncharacterized protein</fullName>
    </submittedName>
</protein>
<proteinExistence type="predicted"/>
<organism evidence="2 3">
    <name type="scientific">Syntrophobotulus glycolicus (strain DSM 8271 / FlGlyR)</name>
    <dbReference type="NCBI Taxonomy" id="645991"/>
    <lineage>
        <taxon>Bacteria</taxon>
        <taxon>Bacillati</taxon>
        <taxon>Bacillota</taxon>
        <taxon>Clostridia</taxon>
        <taxon>Eubacteriales</taxon>
        <taxon>Desulfitobacteriaceae</taxon>
        <taxon>Syntrophobotulus</taxon>
    </lineage>
</organism>
<dbReference type="AlphaFoldDB" id="F0T1C1"/>
<reference evidence="2 3" key="1">
    <citation type="journal article" date="2011" name="Stand. Genomic Sci.">
        <title>Complete genome sequence of Syntrophobotulus glycolicus type strain (FlGlyR).</title>
        <authorList>
            <person name="Han C."/>
            <person name="Mwirichia R."/>
            <person name="Chertkov O."/>
            <person name="Held B."/>
            <person name="Lapidus A."/>
            <person name="Nolan M."/>
            <person name="Lucas S."/>
            <person name="Hammon N."/>
            <person name="Deshpande S."/>
            <person name="Cheng J.F."/>
            <person name="Tapia R."/>
            <person name="Goodwin L."/>
            <person name="Pitluck S."/>
            <person name="Huntemann M."/>
            <person name="Liolios K."/>
            <person name="Ivanova N."/>
            <person name="Pagani I."/>
            <person name="Mavromatis K."/>
            <person name="Ovchinikova G."/>
            <person name="Pati A."/>
            <person name="Chen A."/>
            <person name="Palaniappan K."/>
            <person name="Land M."/>
            <person name="Hauser L."/>
            <person name="Brambilla E.M."/>
            <person name="Rohde M."/>
            <person name="Spring S."/>
            <person name="Sikorski J."/>
            <person name="Goker M."/>
            <person name="Woyke T."/>
            <person name="Bristow J."/>
            <person name="Eisen J.A."/>
            <person name="Markowitz V."/>
            <person name="Hugenholtz P."/>
            <person name="Kyrpides N.C."/>
            <person name="Klenk H.P."/>
            <person name="Detter J.C."/>
        </authorList>
    </citation>
    <scope>NUCLEOTIDE SEQUENCE [LARGE SCALE GENOMIC DNA]</scope>
    <source>
        <strain evidence="3">DSM 8271 / FlGlyR</strain>
    </source>
</reference>
<evidence type="ECO:0000313" key="3">
    <source>
        <dbReference type="Proteomes" id="UP000007488"/>
    </source>
</evidence>
<dbReference type="HOGENOM" id="CLU_3104760_0_0_9"/>
<dbReference type="Proteomes" id="UP000007488">
    <property type="component" value="Chromosome"/>
</dbReference>